<evidence type="ECO:0000256" key="3">
    <source>
        <dbReference type="ARBA" id="ARBA00022741"/>
    </source>
</evidence>
<comment type="subcellular location">
    <subcellularLocation>
        <location evidence="8">Cytoplasm</location>
    </subcellularLocation>
</comment>
<dbReference type="Pfam" id="PF00750">
    <property type="entry name" value="tRNA-synt_1d"/>
    <property type="match status" value="1"/>
</dbReference>
<dbReference type="AlphaFoldDB" id="A0A2M8PF42"/>
<keyword evidence="2 8" id="KW-0436">Ligase</keyword>
<dbReference type="SMART" id="SM01016">
    <property type="entry name" value="Arg_tRNA_synt_N"/>
    <property type="match status" value="1"/>
</dbReference>
<dbReference type="PANTHER" id="PTHR11956:SF5">
    <property type="entry name" value="ARGININE--TRNA LIGASE, CYTOPLASMIC"/>
    <property type="match status" value="1"/>
</dbReference>
<evidence type="ECO:0000313" key="12">
    <source>
        <dbReference type="EMBL" id="PJF36169.1"/>
    </source>
</evidence>
<dbReference type="SUPFAM" id="SSF55190">
    <property type="entry name" value="Arginyl-tRNA synthetase (ArgRS), N-terminal 'additional' domain"/>
    <property type="match status" value="1"/>
</dbReference>
<dbReference type="Gene3D" id="3.40.50.620">
    <property type="entry name" value="HUPs"/>
    <property type="match status" value="1"/>
</dbReference>
<comment type="caution">
    <text evidence="12">The sequence shown here is derived from an EMBL/GenBank/DDBJ whole genome shotgun (WGS) entry which is preliminary data.</text>
</comment>
<evidence type="ECO:0000256" key="8">
    <source>
        <dbReference type="HAMAP-Rule" id="MF_00123"/>
    </source>
</evidence>
<sequence length="579" mass="64080">MFIPVLGEQQTVKPLPLAFAALVGQALRNAQTNGSLPTFPIPELKIEPPKRPEHGDYASAVALQVQKLVGKPPMQIAEIVRAHLPSAPFLGSAEIAPPGFLNFRLERTWLAAQLDYIIAAGERVFQQPDGAGKRAQVEYVSANPTGPLSVHRIRGGVIGDTIANLLEALSYDVTREYYYNNAGQQMNILGASVQARYLEMLGLPHTFPENGYRGQYIRMIAATLAAIYGDSLRDAPIERFRQLASESIFYRLKNSMRRVNIVHDVFFLENSLYEDGSVAETIAALRARGFAYEHDGALWFKSTALGDEKDRVIVKRNGEPTYRLPDIAYHRNKLERGFDLIVDVFGADHAATAPQVLLGVKALGYDPACVRTIIHQMVELVEGGEARRMSTRRGDFVELDELVDDVGADAVRYFMLAQSPNTAMNFDLDLARAQGDENPVYRIQNAHVRCAGILRRTAERGLSDANADLSLLGDDELAFIKKMLETPEVISRAVAEMQPQALAVFALDLAGMFHPIYDRVRVLSDQEEIPGPMAAARLRFYKAAKVVFARLLKLMGMSAPEIMERRAKSESPDAVTENA</sequence>
<dbReference type="Pfam" id="PF05746">
    <property type="entry name" value="DALR_1"/>
    <property type="match status" value="1"/>
</dbReference>
<evidence type="ECO:0000256" key="9">
    <source>
        <dbReference type="RuleBase" id="RU363038"/>
    </source>
</evidence>
<evidence type="ECO:0000259" key="10">
    <source>
        <dbReference type="SMART" id="SM00836"/>
    </source>
</evidence>
<evidence type="ECO:0000256" key="4">
    <source>
        <dbReference type="ARBA" id="ARBA00022840"/>
    </source>
</evidence>
<keyword evidence="8" id="KW-0963">Cytoplasm</keyword>
<dbReference type="SUPFAM" id="SSF47323">
    <property type="entry name" value="Anticodon-binding domain of a subclass of class I aminoacyl-tRNA synthetases"/>
    <property type="match status" value="1"/>
</dbReference>
<comment type="subunit">
    <text evidence="8">Monomer.</text>
</comment>
<evidence type="ECO:0000256" key="1">
    <source>
        <dbReference type="ARBA" id="ARBA00005594"/>
    </source>
</evidence>
<evidence type="ECO:0000256" key="6">
    <source>
        <dbReference type="ARBA" id="ARBA00023146"/>
    </source>
</evidence>
<protein>
    <recommendedName>
        <fullName evidence="8">Arginine--tRNA ligase</fullName>
        <ecNumber evidence="8">6.1.1.19</ecNumber>
    </recommendedName>
    <alternativeName>
        <fullName evidence="8">Arginyl-tRNA synthetase</fullName>
        <shortName evidence="8">ArgRS</shortName>
    </alternativeName>
</protein>
<keyword evidence="5 8" id="KW-0648">Protein biosynthesis</keyword>
<dbReference type="EMBL" id="PGTM01000074">
    <property type="protein sequence ID" value="PJF36169.1"/>
    <property type="molecule type" value="Genomic_DNA"/>
</dbReference>
<reference evidence="12 13" key="1">
    <citation type="submission" date="2017-11" db="EMBL/GenBank/DDBJ databases">
        <title>Evolution of Phototrophy in the Chloroflexi Phylum Driven by Horizontal Gene Transfer.</title>
        <authorList>
            <person name="Ward L.M."/>
            <person name="Hemp J."/>
            <person name="Shih P.M."/>
            <person name="Mcglynn S.E."/>
            <person name="Fischer W."/>
        </authorList>
    </citation>
    <scope>NUCLEOTIDE SEQUENCE [LARGE SCALE GENOMIC DNA]</scope>
    <source>
        <strain evidence="12">JP3_13</strain>
    </source>
</reference>
<dbReference type="SUPFAM" id="SSF52374">
    <property type="entry name" value="Nucleotidylyl transferase"/>
    <property type="match status" value="1"/>
</dbReference>
<dbReference type="GO" id="GO:0005524">
    <property type="term" value="F:ATP binding"/>
    <property type="evidence" value="ECO:0007669"/>
    <property type="project" value="UniProtKB-UniRule"/>
</dbReference>
<keyword evidence="3 8" id="KW-0547">Nucleotide-binding</keyword>
<feature type="domain" description="DALR anticodon binding" evidence="10">
    <location>
        <begin position="443"/>
        <end position="563"/>
    </location>
</feature>
<dbReference type="Gene3D" id="1.10.730.10">
    <property type="entry name" value="Isoleucyl-tRNA Synthetase, Domain 1"/>
    <property type="match status" value="1"/>
</dbReference>
<dbReference type="CDD" id="cd00671">
    <property type="entry name" value="ArgRS_core"/>
    <property type="match status" value="1"/>
</dbReference>
<comment type="similarity">
    <text evidence="1 8 9">Belongs to the class-I aminoacyl-tRNA synthetase family.</text>
</comment>
<dbReference type="PANTHER" id="PTHR11956">
    <property type="entry name" value="ARGINYL-TRNA SYNTHETASE"/>
    <property type="match status" value="1"/>
</dbReference>
<dbReference type="InterPro" id="IPR008909">
    <property type="entry name" value="DALR_anticod-bd"/>
</dbReference>
<evidence type="ECO:0000256" key="2">
    <source>
        <dbReference type="ARBA" id="ARBA00022598"/>
    </source>
</evidence>
<evidence type="ECO:0000313" key="13">
    <source>
        <dbReference type="Proteomes" id="UP000229681"/>
    </source>
</evidence>
<dbReference type="HAMAP" id="MF_00123">
    <property type="entry name" value="Arg_tRNA_synth"/>
    <property type="match status" value="1"/>
</dbReference>
<dbReference type="Proteomes" id="UP000229681">
    <property type="component" value="Unassembled WGS sequence"/>
</dbReference>
<keyword evidence="6 8" id="KW-0030">Aminoacyl-tRNA synthetase</keyword>
<dbReference type="GO" id="GO:0004814">
    <property type="term" value="F:arginine-tRNA ligase activity"/>
    <property type="evidence" value="ECO:0007669"/>
    <property type="project" value="UniProtKB-UniRule"/>
</dbReference>
<accession>A0A2M8PF42</accession>
<dbReference type="EC" id="6.1.1.19" evidence="8"/>
<dbReference type="InterPro" id="IPR036695">
    <property type="entry name" value="Arg-tRNA-synth_N_sf"/>
</dbReference>
<keyword evidence="4 8" id="KW-0067">ATP-binding</keyword>
<evidence type="ECO:0000256" key="7">
    <source>
        <dbReference type="ARBA" id="ARBA00049339"/>
    </source>
</evidence>
<feature type="domain" description="Arginyl tRNA synthetase N-terminal" evidence="11">
    <location>
        <begin position="17"/>
        <end position="105"/>
    </location>
</feature>
<comment type="caution">
    <text evidence="8">Lacks conserved residue(s) required for the propagation of feature annotation.</text>
</comment>
<dbReference type="GO" id="GO:0006420">
    <property type="term" value="P:arginyl-tRNA aminoacylation"/>
    <property type="evidence" value="ECO:0007669"/>
    <property type="project" value="UniProtKB-UniRule"/>
</dbReference>
<gene>
    <name evidence="8" type="primary">argS</name>
    <name evidence="12" type="ORF">CUN49_06800</name>
</gene>
<proteinExistence type="inferred from homology"/>
<dbReference type="SMART" id="SM00836">
    <property type="entry name" value="DALR_1"/>
    <property type="match status" value="1"/>
</dbReference>
<comment type="catalytic activity">
    <reaction evidence="7 8">
        <text>tRNA(Arg) + L-arginine + ATP = L-arginyl-tRNA(Arg) + AMP + diphosphate</text>
        <dbReference type="Rhea" id="RHEA:20301"/>
        <dbReference type="Rhea" id="RHEA-COMP:9658"/>
        <dbReference type="Rhea" id="RHEA-COMP:9673"/>
        <dbReference type="ChEBI" id="CHEBI:30616"/>
        <dbReference type="ChEBI" id="CHEBI:32682"/>
        <dbReference type="ChEBI" id="CHEBI:33019"/>
        <dbReference type="ChEBI" id="CHEBI:78442"/>
        <dbReference type="ChEBI" id="CHEBI:78513"/>
        <dbReference type="ChEBI" id="CHEBI:456215"/>
        <dbReference type="EC" id="6.1.1.19"/>
    </reaction>
</comment>
<dbReference type="PRINTS" id="PR01038">
    <property type="entry name" value="TRNASYNTHARG"/>
</dbReference>
<dbReference type="Gene3D" id="3.30.1360.70">
    <property type="entry name" value="Arginyl tRNA synthetase N-terminal domain"/>
    <property type="match status" value="1"/>
</dbReference>
<dbReference type="InterPro" id="IPR014729">
    <property type="entry name" value="Rossmann-like_a/b/a_fold"/>
</dbReference>
<dbReference type="InterPro" id="IPR009080">
    <property type="entry name" value="tRNAsynth_Ia_anticodon-bd"/>
</dbReference>
<evidence type="ECO:0000259" key="11">
    <source>
        <dbReference type="SMART" id="SM01016"/>
    </source>
</evidence>
<dbReference type="InterPro" id="IPR005148">
    <property type="entry name" value="Arg-tRNA-synth_N"/>
</dbReference>
<name>A0A2M8PF42_9CHLR</name>
<dbReference type="InterPro" id="IPR001278">
    <property type="entry name" value="Arg-tRNA-ligase"/>
</dbReference>
<organism evidence="12 13">
    <name type="scientific">Candidatus Thermofonsia Clade 1 bacterium</name>
    <dbReference type="NCBI Taxonomy" id="2364210"/>
    <lineage>
        <taxon>Bacteria</taxon>
        <taxon>Bacillati</taxon>
        <taxon>Chloroflexota</taxon>
        <taxon>Candidatus Thermofontia</taxon>
        <taxon>Candidatus Thermofonsia Clade 1</taxon>
    </lineage>
</organism>
<dbReference type="Pfam" id="PF03485">
    <property type="entry name" value="Arg_tRNA_synt_N"/>
    <property type="match status" value="1"/>
</dbReference>
<evidence type="ECO:0000256" key="5">
    <source>
        <dbReference type="ARBA" id="ARBA00022917"/>
    </source>
</evidence>
<dbReference type="GO" id="GO:0005737">
    <property type="term" value="C:cytoplasm"/>
    <property type="evidence" value="ECO:0007669"/>
    <property type="project" value="UniProtKB-SubCell"/>
</dbReference>
<dbReference type="InterPro" id="IPR035684">
    <property type="entry name" value="ArgRS_core"/>
</dbReference>